<dbReference type="PRINTS" id="PR01036">
    <property type="entry name" value="TCRTETB"/>
</dbReference>
<evidence type="ECO:0000256" key="5">
    <source>
        <dbReference type="ARBA" id="ARBA00022989"/>
    </source>
</evidence>
<feature type="transmembrane region" description="Helical" evidence="7">
    <location>
        <begin position="88"/>
        <end position="115"/>
    </location>
</feature>
<evidence type="ECO:0000256" key="1">
    <source>
        <dbReference type="ARBA" id="ARBA00004651"/>
    </source>
</evidence>
<evidence type="ECO:0000256" key="4">
    <source>
        <dbReference type="ARBA" id="ARBA00022692"/>
    </source>
</evidence>
<proteinExistence type="predicted"/>
<protein>
    <submittedName>
        <fullName evidence="9">MFS transporter</fullName>
    </submittedName>
</protein>
<dbReference type="Gene3D" id="1.20.1720.10">
    <property type="entry name" value="Multidrug resistance protein D"/>
    <property type="match status" value="1"/>
</dbReference>
<reference evidence="9" key="1">
    <citation type="journal article" date="2021" name="Microorganisms">
        <title>Acidisoma silvae sp. nov. and Acidisomacellulosilytica sp. nov., Two Acidophilic Bacteria Isolated from Decaying Wood, Hydrolyzing Cellulose and Producing Poly-3-hydroxybutyrate.</title>
        <authorList>
            <person name="Mieszkin S."/>
            <person name="Pouder E."/>
            <person name="Uroz S."/>
            <person name="Simon-Colin C."/>
            <person name="Alain K."/>
        </authorList>
    </citation>
    <scope>NUCLEOTIDE SEQUENCE</scope>
    <source>
        <strain evidence="9">HW T2.11</strain>
    </source>
</reference>
<comment type="subcellular location">
    <subcellularLocation>
        <location evidence="1">Cell membrane</location>
        <topology evidence="1">Multi-pass membrane protein</topology>
    </subcellularLocation>
</comment>
<evidence type="ECO:0000256" key="7">
    <source>
        <dbReference type="SAM" id="Phobius"/>
    </source>
</evidence>
<evidence type="ECO:0000256" key="2">
    <source>
        <dbReference type="ARBA" id="ARBA00022448"/>
    </source>
</evidence>
<feature type="transmembrane region" description="Helical" evidence="7">
    <location>
        <begin position="365"/>
        <end position="389"/>
    </location>
</feature>
<feature type="transmembrane region" description="Helical" evidence="7">
    <location>
        <begin position="401"/>
        <end position="424"/>
    </location>
</feature>
<dbReference type="AlphaFoldDB" id="A0A964DXR7"/>
<comment type="caution">
    <text evidence="9">The sequence shown here is derived from an EMBL/GenBank/DDBJ whole genome shotgun (WGS) entry which is preliminary data.</text>
</comment>
<gene>
    <name evidence="9" type="ORF">ASILVAE211_03235</name>
</gene>
<reference evidence="9" key="2">
    <citation type="submission" date="2021-01" db="EMBL/GenBank/DDBJ databases">
        <authorList>
            <person name="Mieszkin S."/>
            <person name="Pouder E."/>
            <person name="Alain K."/>
        </authorList>
    </citation>
    <scope>NUCLEOTIDE SEQUENCE</scope>
    <source>
        <strain evidence="9">HW T2.11</strain>
    </source>
</reference>
<feature type="transmembrane region" description="Helical" evidence="7">
    <location>
        <begin position="275"/>
        <end position="299"/>
    </location>
</feature>
<dbReference type="InterPro" id="IPR011701">
    <property type="entry name" value="MFS"/>
</dbReference>
<name>A0A964DXR7_9PROT</name>
<dbReference type="FunFam" id="1.20.1720.10:FF:000004">
    <property type="entry name" value="EmrB/QacA family drug resistance transporter"/>
    <property type="match status" value="1"/>
</dbReference>
<dbReference type="PANTHER" id="PTHR23501">
    <property type="entry name" value="MAJOR FACILITATOR SUPERFAMILY"/>
    <property type="match status" value="1"/>
</dbReference>
<evidence type="ECO:0000313" key="9">
    <source>
        <dbReference type="EMBL" id="MCB8874184.1"/>
    </source>
</evidence>
<keyword evidence="10" id="KW-1185">Reference proteome</keyword>
<dbReference type="Pfam" id="PF07690">
    <property type="entry name" value="MFS_1"/>
    <property type="match status" value="1"/>
</dbReference>
<dbReference type="PROSITE" id="PS50850">
    <property type="entry name" value="MFS"/>
    <property type="match status" value="1"/>
</dbReference>
<feature type="transmembrane region" description="Helical" evidence="7">
    <location>
        <begin position="236"/>
        <end position="254"/>
    </location>
</feature>
<keyword evidence="5 7" id="KW-1133">Transmembrane helix</keyword>
<evidence type="ECO:0000259" key="8">
    <source>
        <dbReference type="PROSITE" id="PS50850"/>
    </source>
</evidence>
<dbReference type="PANTHER" id="PTHR23501:SF191">
    <property type="entry name" value="VACUOLAR BASIC AMINO ACID TRANSPORTER 4"/>
    <property type="match status" value="1"/>
</dbReference>
<organism evidence="9 10">
    <name type="scientific">Acidisoma silvae</name>
    <dbReference type="NCBI Taxonomy" id="2802396"/>
    <lineage>
        <taxon>Bacteria</taxon>
        <taxon>Pseudomonadati</taxon>
        <taxon>Pseudomonadota</taxon>
        <taxon>Alphaproteobacteria</taxon>
        <taxon>Acetobacterales</taxon>
        <taxon>Acidocellaceae</taxon>
        <taxon>Acidisoma</taxon>
    </lineage>
</organism>
<feature type="transmembrane region" description="Helical" evidence="7">
    <location>
        <begin position="55"/>
        <end position="76"/>
    </location>
</feature>
<dbReference type="InterPro" id="IPR036259">
    <property type="entry name" value="MFS_trans_sf"/>
</dbReference>
<dbReference type="InterPro" id="IPR020846">
    <property type="entry name" value="MFS_dom"/>
</dbReference>
<keyword evidence="3" id="KW-1003">Cell membrane</keyword>
<dbReference type="SUPFAM" id="SSF103473">
    <property type="entry name" value="MFS general substrate transporter"/>
    <property type="match status" value="1"/>
</dbReference>
<feature type="transmembrane region" description="Helical" evidence="7">
    <location>
        <begin position="150"/>
        <end position="172"/>
    </location>
</feature>
<evidence type="ECO:0000313" key="10">
    <source>
        <dbReference type="Proteomes" id="UP000708298"/>
    </source>
</evidence>
<accession>A0A964DXR7</accession>
<dbReference type="GO" id="GO:0005886">
    <property type="term" value="C:plasma membrane"/>
    <property type="evidence" value="ECO:0007669"/>
    <property type="project" value="UniProtKB-SubCell"/>
</dbReference>
<evidence type="ECO:0000256" key="3">
    <source>
        <dbReference type="ARBA" id="ARBA00022475"/>
    </source>
</evidence>
<dbReference type="RefSeq" id="WP_227319833.1">
    <property type="nucleotide sequence ID" value="NZ_JAESVB010000001.1"/>
</dbReference>
<keyword evidence="6 7" id="KW-0472">Membrane</keyword>
<feature type="transmembrane region" description="Helical" evidence="7">
    <location>
        <begin position="311"/>
        <end position="332"/>
    </location>
</feature>
<feature type="domain" description="Major facilitator superfamily (MFS) profile" evidence="8">
    <location>
        <begin position="23"/>
        <end position="490"/>
    </location>
</feature>
<feature type="transmembrane region" description="Helical" evidence="7">
    <location>
        <begin position="464"/>
        <end position="485"/>
    </location>
</feature>
<feature type="transmembrane region" description="Helical" evidence="7">
    <location>
        <begin position="339"/>
        <end position="359"/>
    </location>
</feature>
<dbReference type="GO" id="GO:0022857">
    <property type="term" value="F:transmembrane transporter activity"/>
    <property type="evidence" value="ECO:0007669"/>
    <property type="project" value="InterPro"/>
</dbReference>
<dbReference type="EMBL" id="JAESVB010000001">
    <property type="protein sequence ID" value="MCB8874184.1"/>
    <property type="molecule type" value="Genomic_DNA"/>
</dbReference>
<dbReference type="Proteomes" id="UP000708298">
    <property type="component" value="Unassembled WGS sequence"/>
</dbReference>
<sequence>MSNATLAVPAAGRAGRPRHARPIIAAVLVATFMAAMEVTVISTAMPVIVGKLGGFHLFSWVFGIYLLTQAVMTPLYGRIADSFGRKPIYLASTGLFLVGSLLCGCAHSMVALIIFRAIQGIGGGGLAPLGVTIIGDVCKPEDRPRVMGYLSAVWGIAAIAGPLLGAFFVHTLGWQFCFWVNLPVGLITMAMVWRYLRDGQQTRSRAPIDLVGCGLLVLGLGLMMGALVQFEALPSLTLILLLALAFVALAGFGWRERQVRHPLLPLHLMFRPLLMTANASSLLSGALLIGTTAFLPPLIQGVMGDNALDSGIVIGVLTVAWTITGMTIGRAVGRLSNRLLAVSGGIAMAAGMAALVPIADGGSLIWLTAIAIPIGAGMGLTSIVFTLAVQGGVPANERGRSIALFFFCRLMGQALGSAAFGGVLNAGLAATKGHDVMQELVNPALRAALSPGYLAAATLRLGHALHGVFVLAAIIGIGALIAACFTPKRSVQSP</sequence>
<dbReference type="Gene3D" id="1.20.1250.20">
    <property type="entry name" value="MFS general substrate transporter like domains"/>
    <property type="match status" value="1"/>
</dbReference>
<feature type="transmembrane region" description="Helical" evidence="7">
    <location>
        <begin position="178"/>
        <end position="196"/>
    </location>
</feature>
<keyword evidence="2" id="KW-0813">Transport</keyword>
<keyword evidence="4 7" id="KW-0812">Transmembrane</keyword>
<feature type="transmembrane region" description="Helical" evidence="7">
    <location>
        <begin position="208"/>
        <end position="230"/>
    </location>
</feature>
<feature type="transmembrane region" description="Helical" evidence="7">
    <location>
        <begin position="23"/>
        <end position="49"/>
    </location>
</feature>
<evidence type="ECO:0000256" key="6">
    <source>
        <dbReference type="ARBA" id="ARBA00023136"/>
    </source>
</evidence>
<feature type="transmembrane region" description="Helical" evidence="7">
    <location>
        <begin position="121"/>
        <end position="138"/>
    </location>
</feature>